<feature type="region of interest" description="Disordered" evidence="1">
    <location>
        <begin position="62"/>
        <end position="88"/>
    </location>
</feature>
<comment type="caution">
    <text evidence="2">The sequence shown here is derived from an EMBL/GenBank/DDBJ whole genome shotgun (WGS) entry which is preliminary data.</text>
</comment>
<name>A0A0F8YWR3_9ZZZZ</name>
<dbReference type="AlphaFoldDB" id="A0A0F8YWR3"/>
<reference evidence="2" key="1">
    <citation type="journal article" date="2015" name="Nature">
        <title>Complex archaea that bridge the gap between prokaryotes and eukaryotes.</title>
        <authorList>
            <person name="Spang A."/>
            <person name="Saw J.H."/>
            <person name="Jorgensen S.L."/>
            <person name="Zaremba-Niedzwiedzka K."/>
            <person name="Martijn J."/>
            <person name="Lind A.E."/>
            <person name="van Eijk R."/>
            <person name="Schleper C."/>
            <person name="Guy L."/>
            <person name="Ettema T.J."/>
        </authorList>
    </citation>
    <scope>NUCLEOTIDE SEQUENCE</scope>
</reference>
<evidence type="ECO:0000313" key="2">
    <source>
        <dbReference type="EMBL" id="KKK52436.1"/>
    </source>
</evidence>
<gene>
    <name evidence="2" type="ORF">LCGC14_3104950</name>
</gene>
<sequence length="88" mass="10261">EERQRRGHFVPPTLQEIQGLITTRKYQNVDPLRFLNFYTSKGWMVGKNKMVSWPMSLAQANSKGWAKPVPKRETAAEQRARMEREGTL</sequence>
<protein>
    <submittedName>
        <fullName evidence="2">Uncharacterized protein</fullName>
    </submittedName>
</protein>
<feature type="compositionally biased region" description="Basic and acidic residues" evidence="1">
    <location>
        <begin position="70"/>
        <end position="88"/>
    </location>
</feature>
<proteinExistence type="predicted"/>
<accession>A0A0F8YWR3</accession>
<organism evidence="2">
    <name type="scientific">marine sediment metagenome</name>
    <dbReference type="NCBI Taxonomy" id="412755"/>
    <lineage>
        <taxon>unclassified sequences</taxon>
        <taxon>metagenomes</taxon>
        <taxon>ecological metagenomes</taxon>
    </lineage>
</organism>
<evidence type="ECO:0000256" key="1">
    <source>
        <dbReference type="SAM" id="MobiDB-lite"/>
    </source>
</evidence>
<feature type="non-terminal residue" evidence="2">
    <location>
        <position position="1"/>
    </location>
</feature>
<dbReference type="EMBL" id="LAZR01067017">
    <property type="protein sequence ID" value="KKK52436.1"/>
    <property type="molecule type" value="Genomic_DNA"/>
</dbReference>